<dbReference type="Proteomes" id="UP000003671">
    <property type="component" value="Unassembled WGS sequence"/>
</dbReference>
<proteinExistence type="predicted"/>
<protein>
    <submittedName>
        <fullName evidence="1">Uncharacterized protein</fullName>
    </submittedName>
</protein>
<dbReference type="EMBL" id="ABWK02000001">
    <property type="protein sequence ID" value="EEX70016.1"/>
    <property type="molecule type" value="Genomic_DNA"/>
</dbReference>
<accession>C9KJF0</accession>
<dbReference type="STRING" id="500635.MITSMUL_03149"/>
<keyword evidence="2" id="KW-1185">Reference proteome</keyword>
<gene>
    <name evidence="1" type="ORF">MITSMUL_03149</name>
</gene>
<reference evidence="1" key="1">
    <citation type="submission" date="2009-09" db="EMBL/GenBank/DDBJ databases">
        <authorList>
            <person name="Weinstock G."/>
            <person name="Sodergren E."/>
            <person name="Clifton S."/>
            <person name="Fulton L."/>
            <person name="Fulton B."/>
            <person name="Courtney L."/>
            <person name="Fronick C."/>
            <person name="Harrison M."/>
            <person name="Strong C."/>
            <person name="Farmer C."/>
            <person name="Delahaunty K."/>
            <person name="Markovic C."/>
            <person name="Hall O."/>
            <person name="Minx P."/>
            <person name="Tomlinson C."/>
            <person name="Mitreva M."/>
            <person name="Nelson J."/>
            <person name="Hou S."/>
            <person name="Wollam A."/>
            <person name="Pepin K.H."/>
            <person name="Johnson M."/>
            <person name="Bhonagiri V."/>
            <person name="Nash W.E."/>
            <person name="Warren W."/>
            <person name="Chinwalla A."/>
            <person name="Mardis E.R."/>
            <person name="Wilson R.K."/>
        </authorList>
    </citation>
    <scope>NUCLEOTIDE SEQUENCE [LARGE SCALE GENOMIC DNA]</scope>
    <source>
        <strain evidence="1">DSM 20544</strain>
    </source>
</reference>
<evidence type="ECO:0000313" key="1">
    <source>
        <dbReference type="EMBL" id="EEX70016.1"/>
    </source>
</evidence>
<comment type="caution">
    <text evidence="1">The sequence shown here is derived from an EMBL/GenBank/DDBJ whole genome shotgun (WGS) entry which is preliminary data.</text>
</comment>
<organism evidence="1 2">
    <name type="scientific">Mitsuokella multacida DSM 20544</name>
    <dbReference type="NCBI Taxonomy" id="500635"/>
    <lineage>
        <taxon>Bacteria</taxon>
        <taxon>Bacillati</taxon>
        <taxon>Bacillota</taxon>
        <taxon>Negativicutes</taxon>
        <taxon>Selenomonadales</taxon>
        <taxon>Selenomonadaceae</taxon>
        <taxon>Mitsuokella</taxon>
    </lineage>
</organism>
<dbReference type="AlphaFoldDB" id="C9KJF0"/>
<sequence>MNVLAYYTDRMEPLTNEHGATEQALVLRRGKTMSPQTIADGRVMLVDLGTQFVGGDILSRQNGEQYFIVSKQQSSDCVQIQGKRVNAHVNISALTDKYVNHKKVGTEETVIITDCPTYYQDVSAAMHTYDAGLLPKTVKRIVIHNSIKVKLLDRVSFGERNYQVDNIDTAKYVGLYELQLSEDTRQ</sequence>
<name>C9KJF0_9FIRM</name>
<evidence type="ECO:0000313" key="2">
    <source>
        <dbReference type="Proteomes" id="UP000003671"/>
    </source>
</evidence>
<dbReference type="HOGENOM" id="CLU_1460325_0_0_9"/>